<evidence type="ECO:0000313" key="2">
    <source>
        <dbReference type="EMBL" id="ONF67458.1"/>
    </source>
</evidence>
<accession>A0A1W2LS92</accession>
<protein>
    <recommendedName>
        <fullName evidence="1">DUF1023 domain-containing protein</fullName>
    </recommendedName>
</protein>
<dbReference type="SUPFAM" id="SSF140453">
    <property type="entry name" value="EsxAB dimer-like"/>
    <property type="match status" value="1"/>
</dbReference>
<dbReference type="InterPro" id="IPR036689">
    <property type="entry name" value="ESAT-6-like_sf"/>
</dbReference>
<dbReference type="InterPro" id="IPR029058">
    <property type="entry name" value="AB_hydrolase_fold"/>
</dbReference>
<reference evidence="2 3" key="1">
    <citation type="submission" date="2016-12" db="EMBL/GenBank/DDBJ databases">
        <title>Amycolatopsis keratiniphila subsp. keratiniphila genome sequencing and assembly.</title>
        <authorList>
            <person name="Mayilraj S."/>
            <person name="Kaur N."/>
        </authorList>
    </citation>
    <scope>NUCLEOTIDE SEQUENCE [LARGE SCALE GENOMIC DNA]</scope>
    <source>
        <strain evidence="2 3">DSM 44409</strain>
    </source>
</reference>
<dbReference type="InterPro" id="IPR010427">
    <property type="entry name" value="DUF1023"/>
</dbReference>
<proteinExistence type="predicted"/>
<organism evidence="2 3">
    <name type="scientific">Amycolatopsis keratiniphila subsp. keratiniphila</name>
    <dbReference type="NCBI Taxonomy" id="227715"/>
    <lineage>
        <taxon>Bacteria</taxon>
        <taxon>Bacillati</taxon>
        <taxon>Actinomycetota</taxon>
        <taxon>Actinomycetes</taxon>
        <taxon>Pseudonocardiales</taxon>
        <taxon>Pseudonocardiaceae</taxon>
        <taxon>Amycolatopsis</taxon>
        <taxon>Amycolatopsis japonica group</taxon>
    </lineage>
</organism>
<gene>
    <name evidence="2" type="ORF">AVR91_0222150</name>
</gene>
<sequence>MVTWGEAKHWNPAVLQEAVGAINAAYNKLVACSDDLRDINTPEGWHGDAAGAAAAEVNQIIDGLEEYAADVAALRRAAGDTGDAITGVQNGVREAEAIASGNHFTIAADGAVVDNGVPNVPPEQTQLVAEERARLAEELKGRVEQVLRQATDIDDDLCAVLGRIEAGNVIDATANDNENTSLAAAGNSGAVNGALSVLAPPPVGADPSTNAAWWAALSEAQRKQLIAQHPDWVGNRDGVKAADRSSANLNLLEQQKRGFTAELERLRREDGDSDEIARLEERVKAIDSITGMMHNRDGSLNPNRQLMSLDLTGDHPKAAIANGDVDTAEHVAVFTPGMNSTVDGNMRGYVDDMDGVARSAERILATQGGGSVATVTWIGYEPSTFDDPASLMGLATAENVDVGADKLAKFDQGINASRPTDPHLTALGHSQGSIVTGISLTHAGTGVDDAVVFGSPGVANNFGTDNTAHDLKVPEGHAYNIKAEGDAVAQYVPETWRYGRAPYAMEGMNQLSADAAVGADGAPLAASQGHSEYTKTMPGGADSTSKHNIAAVVAGMPQLAVAAR</sequence>
<dbReference type="EMBL" id="LQMT02000021">
    <property type="protein sequence ID" value="ONF67458.1"/>
    <property type="molecule type" value="Genomic_DNA"/>
</dbReference>
<feature type="domain" description="DUF1023" evidence="1">
    <location>
        <begin position="317"/>
        <end position="491"/>
    </location>
</feature>
<evidence type="ECO:0000259" key="1">
    <source>
        <dbReference type="Pfam" id="PF06259"/>
    </source>
</evidence>
<dbReference type="SUPFAM" id="SSF53474">
    <property type="entry name" value="alpha/beta-Hydrolases"/>
    <property type="match status" value="1"/>
</dbReference>
<dbReference type="Pfam" id="PF06259">
    <property type="entry name" value="Abhydrolase_8"/>
    <property type="match status" value="1"/>
</dbReference>
<name>A0A1W2LS92_9PSEU</name>
<evidence type="ECO:0000313" key="3">
    <source>
        <dbReference type="Proteomes" id="UP000076660"/>
    </source>
</evidence>
<dbReference type="OrthoDB" id="5969911at2"/>
<dbReference type="RefSeq" id="WP_063277696.1">
    <property type="nucleotide sequence ID" value="NZ_LQMT02000021.1"/>
</dbReference>
<dbReference type="AlphaFoldDB" id="A0A1W2LS92"/>
<comment type="caution">
    <text evidence="2">The sequence shown here is derived from an EMBL/GenBank/DDBJ whole genome shotgun (WGS) entry which is preliminary data.</text>
</comment>
<dbReference type="Proteomes" id="UP000076660">
    <property type="component" value="Unassembled WGS sequence"/>
</dbReference>